<dbReference type="Gene3D" id="1.20.272.40">
    <property type="match status" value="1"/>
</dbReference>
<dbReference type="InterPro" id="IPR044774">
    <property type="entry name" value="Suv3_DEXQc"/>
</dbReference>
<evidence type="ECO:0000256" key="13">
    <source>
        <dbReference type="SAM" id="MobiDB-lite"/>
    </source>
</evidence>
<evidence type="ECO:0000256" key="5">
    <source>
        <dbReference type="ARBA" id="ARBA00012552"/>
    </source>
</evidence>
<keyword evidence="9" id="KW-0067">ATP-binding</keyword>
<evidence type="ECO:0000256" key="12">
    <source>
        <dbReference type="ARBA" id="ARBA00047984"/>
    </source>
</evidence>
<comment type="similarity">
    <text evidence="4">Belongs to the helicase family.</text>
</comment>
<feature type="domain" description="Helicase C-terminal" evidence="14">
    <location>
        <begin position="369"/>
        <end position="534"/>
    </location>
</feature>
<evidence type="ECO:0000256" key="11">
    <source>
        <dbReference type="ARBA" id="ARBA00023128"/>
    </source>
</evidence>
<evidence type="ECO:0000256" key="2">
    <source>
        <dbReference type="ARBA" id="ARBA00001946"/>
    </source>
</evidence>
<dbReference type="CDD" id="cd18805">
    <property type="entry name" value="SF2_C_suv3"/>
    <property type="match status" value="1"/>
</dbReference>
<dbReference type="PANTHER" id="PTHR12131:SF1">
    <property type="entry name" value="ATP-DEPENDENT RNA HELICASE SUPV3L1, MITOCHONDRIAL-RELATED"/>
    <property type="match status" value="1"/>
</dbReference>
<evidence type="ECO:0000256" key="10">
    <source>
        <dbReference type="ARBA" id="ARBA00022946"/>
    </source>
</evidence>
<comment type="catalytic activity">
    <reaction evidence="12">
        <text>ATP + H2O = ADP + phosphate + H(+)</text>
        <dbReference type="Rhea" id="RHEA:13065"/>
        <dbReference type="ChEBI" id="CHEBI:15377"/>
        <dbReference type="ChEBI" id="CHEBI:15378"/>
        <dbReference type="ChEBI" id="CHEBI:30616"/>
        <dbReference type="ChEBI" id="CHEBI:43474"/>
        <dbReference type="ChEBI" id="CHEBI:456216"/>
        <dbReference type="EC" id="3.6.4.13"/>
    </reaction>
</comment>
<dbReference type="EMBL" id="OU963894">
    <property type="protein sequence ID" value="CAH0663983.1"/>
    <property type="molecule type" value="Genomic_DNA"/>
</dbReference>
<evidence type="ECO:0000256" key="1">
    <source>
        <dbReference type="ARBA" id="ARBA00001936"/>
    </source>
</evidence>
<feature type="region of interest" description="Disordered" evidence="13">
    <location>
        <begin position="246"/>
        <end position="265"/>
    </location>
</feature>
<evidence type="ECO:0000256" key="6">
    <source>
        <dbReference type="ARBA" id="ARBA00022741"/>
    </source>
</evidence>
<dbReference type="Gene3D" id="1.20.58.1080">
    <property type="match status" value="1"/>
</dbReference>
<evidence type="ECO:0000313" key="15">
    <source>
        <dbReference type="EMBL" id="CAH0663983.1"/>
    </source>
</evidence>
<keyword evidence="7" id="KW-0378">Hydrolase</keyword>
<dbReference type="Pfam" id="PF12513">
    <property type="entry name" value="SUV3_C"/>
    <property type="match status" value="1"/>
</dbReference>
<dbReference type="InterPro" id="IPR050699">
    <property type="entry name" value="RNA-DNA_Helicase"/>
</dbReference>
<dbReference type="CDD" id="cd17913">
    <property type="entry name" value="DEXQc_Suv3"/>
    <property type="match status" value="1"/>
</dbReference>
<dbReference type="PANTHER" id="PTHR12131">
    <property type="entry name" value="ATP-DEPENDENT RNA AND DNA HELICASE"/>
    <property type="match status" value="1"/>
</dbReference>
<dbReference type="InterPro" id="IPR041082">
    <property type="entry name" value="Suv3_C_1"/>
</dbReference>
<evidence type="ECO:0000256" key="4">
    <source>
        <dbReference type="ARBA" id="ARBA00008708"/>
    </source>
</evidence>
<name>A0ABN8EC85_CHISP</name>
<dbReference type="Pfam" id="PF22527">
    <property type="entry name" value="DEXQc_Suv3"/>
    <property type="match status" value="1"/>
</dbReference>
<dbReference type="SUPFAM" id="SSF52540">
    <property type="entry name" value="P-loop containing nucleoside triphosphate hydrolases"/>
    <property type="match status" value="2"/>
</dbReference>
<dbReference type="SMART" id="SM00490">
    <property type="entry name" value="HELICc"/>
    <property type="match status" value="1"/>
</dbReference>
<keyword evidence="10" id="KW-0809">Transit peptide</keyword>
<dbReference type="InterPro" id="IPR001650">
    <property type="entry name" value="Helicase_C-like"/>
</dbReference>
<dbReference type="Pfam" id="PF00271">
    <property type="entry name" value="Helicase_C"/>
    <property type="match status" value="1"/>
</dbReference>
<keyword evidence="8" id="KW-0347">Helicase</keyword>
<keyword evidence="6" id="KW-0547">Nucleotide-binding</keyword>
<dbReference type="Proteomes" id="UP001153292">
    <property type="component" value="Chromosome 1"/>
</dbReference>
<comment type="cofactor">
    <cofactor evidence="1">
        <name>Mn(2+)</name>
        <dbReference type="ChEBI" id="CHEBI:29035"/>
    </cofactor>
</comment>
<evidence type="ECO:0000256" key="8">
    <source>
        <dbReference type="ARBA" id="ARBA00022806"/>
    </source>
</evidence>
<sequence length="772" mass="87739">MYKGFARILTHSDRLQSCISPCLRSTVLCTRKGKVGSIGYVFMRTKKHDRGNPSALFVPVPVKPNSDDINIGEEFTGRLKKQDLLKILNRFYQKPEVRVLASENGLDDQLLHQAFLSFRRHCLEHDLPPDLHITISDILQDAGHVDDLFPYFLRHARLAFPHLDCLDDLKKISDLRTPANWYPEARSINRKVIFHAGPTNSGKTYHAMERFLEAKSGVYCGPLKLLATEIYHKSNKKGTPCDLITGEERRHSSQHTNNSEDSVIETETTESILTDDSDFTPSTHVACTVEMTSLNNKYEVAIIDEIQMIGDRGRGWAWTRAILGLQADEIHLCGEAGAINLIEEICNTTGEELEIRSYKRLTELKVEDSALGSLDNVRPGDCIVCFNKNDIYSVSRAIEQRGYEVAVIYGSLPPGTKLAQANKFNDPESSCKVMVATDAIGLGINLSIRRIIFYSLIKPVINEDGDKEMDVISISQALQIAGRAGRYGSTWETGYVTAYRSEDLSTLKTLLFKPPEPVTQAGLHPTAEQMELYAYHLPHATLSSLMDIFVHLCTVDDSLYFMCNTEAFKFLAEMIQHVPLPLRARYVFCCAPINNKFPFVCATFLKMVRQYSRNEPITRNWMCSAIEWPLPSPKTIMDLVHLESVFDVLELYLWLSYRFPDMFPDVRLVREMETELDDVIRQGIFQITRLLRNSEQILQDEPEAIEHMSRKKGIRPGTFGQIKADEQKGKLSEMLVAKGLITPQMLKKLQQELATDSKVDRSKKKINRHRRK</sequence>
<dbReference type="Gene3D" id="1.10.1740.140">
    <property type="match status" value="1"/>
</dbReference>
<evidence type="ECO:0000259" key="14">
    <source>
        <dbReference type="PROSITE" id="PS51194"/>
    </source>
</evidence>
<dbReference type="InterPro" id="IPR041453">
    <property type="entry name" value="Suv3_N"/>
</dbReference>
<accession>A0ABN8EC85</accession>
<dbReference type="Pfam" id="PF18114">
    <property type="entry name" value="Suv3_N"/>
    <property type="match status" value="1"/>
</dbReference>
<protein>
    <recommendedName>
        <fullName evidence="5">RNA helicase</fullName>
        <ecNumber evidence="5">3.6.4.13</ecNumber>
    </recommendedName>
</protein>
<evidence type="ECO:0000256" key="3">
    <source>
        <dbReference type="ARBA" id="ARBA00004173"/>
    </source>
</evidence>
<dbReference type="InterPro" id="IPR055206">
    <property type="entry name" value="DEXQc_SUV3"/>
</dbReference>
<gene>
    <name evidence="15" type="ORF">CHILSU_LOCUS382</name>
</gene>
<feature type="compositionally biased region" description="Basic residues" evidence="13">
    <location>
        <begin position="761"/>
        <end position="772"/>
    </location>
</feature>
<dbReference type="PROSITE" id="PS51194">
    <property type="entry name" value="HELICASE_CTER"/>
    <property type="match status" value="1"/>
</dbReference>
<keyword evidence="11" id="KW-0496">Mitochondrion</keyword>
<dbReference type="EC" id="3.6.4.13" evidence="5"/>
<dbReference type="InterPro" id="IPR027417">
    <property type="entry name" value="P-loop_NTPase"/>
</dbReference>
<dbReference type="InterPro" id="IPR022192">
    <property type="entry name" value="SUV3_C"/>
</dbReference>
<dbReference type="Gene3D" id="3.40.50.300">
    <property type="entry name" value="P-loop containing nucleotide triphosphate hydrolases"/>
    <property type="match status" value="2"/>
</dbReference>
<reference evidence="15" key="1">
    <citation type="submission" date="2021-12" db="EMBL/GenBank/DDBJ databases">
        <authorList>
            <person name="King R."/>
        </authorList>
    </citation>
    <scope>NUCLEOTIDE SEQUENCE</scope>
</reference>
<comment type="subcellular location">
    <subcellularLocation>
        <location evidence="3">Mitochondrion</location>
    </subcellularLocation>
</comment>
<dbReference type="Pfam" id="PF18147">
    <property type="entry name" value="Suv3_C_1"/>
    <property type="match status" value="1"/>
</dbReference>
<organism evidence="15 16">
    <name type="scientific">Chilo suppressalis</name>
    <name type="common">Asiatic rice borer moth</name>
    <dbReference type="NCBI Taxonomy" id="168631"/>
    <lineage>
        <taxon>Eukaryota</taxon>
        <taxon>Metazoa</taxon>
        <taxon>Ecdysozoa</taxon>
        <taxon>Arthropoda</taxon>
        <taxon>Hexapoda</taxon>
        <taxon>Insecta</taxon>
        <taxon>Pterygota</taxon>
        <taxon>Neoptera</taxon>
        <taxon>Endopterygota</taxon>
        <taxon>Lepidoptera</taxon>
        <taxon>Glossata</taxon>
        <taxon>Ditrysia</taxon>
        <taxon>Pyraloidea</taxon>
        <taxon>Crambidae</taxon>
        <taxon>Crambinae</taxon>
        <taxon>Chilo</taxon>
    </lineage>
</organism>
<evidence type="ECO:0000256" key="7">
    <source>
        <dbReference type="ARBA" id="ARBA00022801"/>
    </source>
</evidence>
<proteinExistence type="inferred from homology"/>
<comment type="cofactor">
    <cofactor evidence="2">
        <name>Mg(2+)</name>
        <dbReference type="ChEBI" id="CHEBI:18420"/>
    </cofactor>
</comment>
<keyword evidence="16" id="KW-1185">Reference proteome</keyword>
<evidence type="ECO:0000313" key="16">
    <source>
        <dbReference type="Proteomes" id="UP001153292"/>
    </source>
</evidence>
<feature type="region of interest" description="Disordered" evidence="13">
    <location>
        <begin position="752"/>
        <end position="772"/>
    </location>
</feature>
<evidence type="ECO:0000256" key="9">
    <source>
        <dbReference type="ARBA" id="ARBA00022840"/>
    </source>
</evidence>